<keyword evidence="2" id="KW-1185">Reference proteome</keyword>
<protein>
    <submittedName>
        <fullName evidence="1">Uncharacterized protein</fullName>
    </submittedName>
</protein>
<dbReference type="AlphaFoldDB" id="A0A0C2NBF4"/>
<proteinExistence type="predicted"/>
<accession>A0A0C2NBF4</accession>
<evidence type="ECO:0000313" key="1">
    <source>
        <dbReference type="EMBL" id="KII71287.1"/>
    </source>
</evidence>
<sequence length="220" mass="24711">MKKMLADMLHREVGAASSGSHLKLNQEPDPGQGTLIHNTLGYLVRMENDPMMFLDKDTFLSYCDISNNPSTPSTESEFALELSDVTRMYKSKNCEELWNYYSACLLEDDFMNQILDLVPKKGSMLGVLQNPVHSSFEQTPVESLGKQSSVGSIFEPNLDESRDVTNLVGQSVDLAQQMNQLEWDVLKEPAFDFSWIDSGRLSSGTARVYQSHDDANLRSQ</sequence>
<gene>
    <name evidence="1" type="ORF">RF11_08783</name>
</gene>
<reference evidence="1 2" key="1">
    <citation type="journal article" date="2014" name="Genome Biol. Evol.">
        <title>The genome of the myxosporean Thelohanellus kitauei shows adaptations to nutrient acquisition within its fish host.</title>
        <authorList>
            <person name="Yang Y."/>
            <person name="Xiong J."/>
            <person name="Zhou Z."/>
            <person name="Huo F."/>
            <person name="Miao W."/>
            <person name="Ran C."/>
            <person name="Liu Y."/>
            <person name="Zhang J."/>
            <person name="Feng J."/>
            <person name="Wang M."/>
            <person name="Wang M."/>
            <person name="Wang L."/>
            <person name="Yao B."/>
        </authorList>
    </citation>
    <scope>NUCLEOTIDE SEQUENCE [LARGE SCALE GENOMIC DNA]</scope>
    <source>
        <strain evidence="1">Wuqing</strain>
    </source>
</reference>
<comment type="caution">
    <text evidence="1">The sequence shown here is derived from an EMBL/GenBank/DDBJ whole genome shotgun (WGS) entry which is preliminary data.</text>
</comment>
<evidence type="ECO:0000313" key="2">
    <source>
        <dbReference type="Proteomes" id="UP000031668"/>
    </source>
</evidence>
<dbReference type="Proteomes" id="UP000031668">
    <property type="component" value="Unassembled WGS sequence"/>
</dbReference>
<dbReference type="EMBL" id="JWZT01001813">
    <property type="protein sequence ID" value="KII71287.1"/>
    <property type="molecule type" value="Genomic_DNA"/>
</dbReference>
<organism evidence="1 2">
    <name type="scientific">Thelohanellus kitauei</name>
    <name type="common">Myxosporean</name>
    <dbReference type="NCBI Taxonomy" id="669202"/>
    <lineage>
        <taxon>Eukaryota</taxon>
        <taxon>Metazoa</taxon>
        <taxon>Cnidaria</taxon>
        <taxon>Myxozoa</taxon>
        <taxon>Myxosporea</taxon>
        <taxon>Bivalvulida</taxon>
        <taxon>Platysporina</taxon>
        <taxon>Myxobolidae</taxon>
        <taxon>Thelohanellus</taxon>
    </lineage>
</organism>
<name>A0A0C2NBF4_THEKT</name>